<dbReference type="PANTHER" id="PTHR23089">
    <property type="entry name" value="HISTIDINE TRIAD HIT PROTEIN"/>
    <property type="match status" value="1"/>
</dbReference>
<dbReference type="EMBL" id="PFAK01000060">
    <property type="protein sequence ID" value="PIR95968.1"/>
    <property type="molecule type" value="Genomic_DNA"/>
</dbReference>
<proteinExistence type="predicted"/>
<dbReference type="CDD" id="cd01276">
    <property type="entry name" value="PKCI_related"/>
    <property type="match status" value="1"/>
</dbReference>
<dbReference type="InterPro" id="IPR011146">
    <property type="entry name" value="HIT-like"/>
</dbReference>
<dbReference type="InterPro" id="IPR036265">
    <property type="entry name" value="HIT-like_sf"/>
</dbReference>
<evidence type="ECO:0000259" key="4">
    <source>
        <dbReference type="PROSITE" id="PS51084"/>
    </source>
</evidence>
<reference evidence="6" key="1">
    <citation type="submission" date="2017-09" db="EMBL/GenBank/DDBJ databases">
        <title>Depth-based differentiation of microbial function through sediment-hosted aquifers and enrichment of novel symbionts in the deep terrestrial subsurface.</title>
        <authorList>
            <person name="Probst A.J."/>
            <person name="Ladd B."/>
            <person name="Jarett J.K."/>
            <person name="Geller-Mcgrath D.E."/>
            <person name="Sieber C.M.K."/>
            <person name="Emerson J.B."/>
            <person name="Anantharaman K."/>
            <person name="Thomas B.C."/>
            <person name="Malmstrom R."/>
            <person name="Stieglmeier M."/>
            <person name="Klingl A."/>
            <person name="Woyke T."/>
            <person name="Ryan C.M."/>
            <person name="Banfield J.F."/>
        </authorList>
    </citation>
    <scope>NUCLEOTIDE SEQUENCE [LARGE SCALE GENOMIC DNA]</scope>
</reference>
<dbReference type="AlphaFoldDB" id="A0A2H0VA45"/>
<feature type="domain" description="HIT" evidence="4">
    <location>
        <begin position="5"/>
        <end position="111"/>
    </location>
</feature>
<evidence type="ECO:0000256" key="3">
    <source>
        <dbReference type="PROSITE-ProRule" id="PRU00464"/>
    </source>
</evidence>
<comment type="caution">
    <text evidence="5">The sequence shown here is derived from an EMBL/GenBank/DDBJ whole genome shotgun (WGS) entry which is preliminary data.</text>
</comment>
<accession>A0A2H0VA45</accession>
<feature type="short sequence motif" description="Histidine triad motif" evidence="2 3">
    <location>
        <begin position="98"/>
        <end position="102"/>
    </location>
</feature>
<evidence type="ECO:0000256" key="2">
    <source>
        <dbReference type="PIRSR" id="PIRSR601310-3"/>
    </source>
</evidence>
<dbReference type="PRINTS" id="PR00332">
    <property type="entry name" value="HISTRIAD"/>
</dbReference>
<dbReference type="Pfam" id="PF01230">
    <property type="entry name" value="HIT"/>
    <property type="match status" value="1"/>
</dbReference>
<dbReference type="GO" id="GO:0003824">
    <property type="term" value="F:catalytic activity"/>
    <property type="evidence" value="ECO:0007669"/>
    <property type="project" value="InterPro"/>
</dbReference>
<organism evidence="5 6">
    <name type="scientific">Candidatus Doudnabacteria bacterium CG10_big_fil_rev_8_21_14_0_10_42_18</name>
    <dbReference type="NCBI Taxonomy" id="1974552"/>
    <lineage>
        <taxon>Bacteria</taxon>
        <taxon>Candidatus Doudnaibacteriota</taxon>
    </lineage>
</organism>
<dbReference type="Proteomes" id="UP000230922">
    <property type="component" value="Unassembled WGS sequence"/>
</dbReference>
<dbReference type="InterPro" id="IPR001310">
    <property type="entry name" value="Histidine_triad_HIT"/>
</dbReference>
<gene>
    <name evidence="5" type="ORF">COT92_03615</name>
</gene>
<dbReference type="PROSITE" id="PS00892">
    <property type="entry name" value="HIT_1"/>
    <property type="match status" value="1"/>
</dbReference>
<evidence type="ECO:0000313" key="5">
    <source>
        <dbReference type="EMBL" id="PIR95968.1"/>
    </source>
</evidence>
<dbReference type="Gene3D" id="3.30.428.10">
    <property type="entry name" value="HIT-like"/>
    <property type="match status" value="1"/>
</dbReference>
<sequence length="111" mass="12417">MDDCVFCNIVNKTIDSELLFENENLIVIRDILPKAPVHLLILPKRHVMSVNHIEELDKAVIGEMVYVAKQMAEKFGVSETGYKLIFNVGRDGGQVIPHLHLHLLGGKSLGE</sequence>
<evidence type="ECO:0000313" key="6">
    <source>
        <dbReference type="Proteomes" id="UP000230922"/>
    </source>
</evidence>
<dbReference type="PROSITE" id="PS51084">
    <property type="entry name" value="HIT_2"/>
    <property type="match status" value="1"/>
</dbReference>
<name>A0A2H0VA45_9BACT</name>
<dbReference type="InterPro" id="IPR019808">
    <property type="entry name" value="Histidine_triad_CS"/>
</dbReference>
<protein>
    <submittedName>
        <fullName evidence="5">Histidine triad nucleotide-binding protein</fullName>
    </submittedName>
</protein>
<feature type="active site" description="Tele-AMP-histidine intermediate" evidence="1">
    <location>
        <position position="100"/>
    </location>
</feature>
<evidence type="ECO:0000256" key="1">
    <source>
        <dbReference type="PIRSR" id="PIRSR601310-1"/>
    </source>
</evidence>
<dbReference type="SUPFAM" id="SSF54197">
    <property type="entry name" value="HIT-like"/>
    <property type="match status" value="1"/>
</dbReference>